<protein>
    <submittedName>
        <fullName evidence="6">Loganic acid O-methyltransferase</fullName>
    </submittedName>
</protein>
<evidence type="ECO:0000313" key="6">
    <source>
        <dbReference type="EMBL" id="KAL0380830.1"/>
    </source>
</evidence>
<evidence type="ECO:0000256" key="5">
    <source>
        <dbReference type="ARBA" id="ARBA00022842"/>
    </source>
</evidence>
<gene>
    <name evidence="6" type="ORF">Sangu_0147300</name>
</gene>
<accession>A0AAW2RLG5</accession>
<keyword evidence="5" id="KW-0460">Magnesium</keyword>
<evidence type="ECO:0000256" key="1">
    <source>
        <dbReference type="ARBA" id="ARBA00007967"/>
    </source>
</evidence>
<dbReference type="PANTHER" id="PTHR31009">
    <property type="entry name" value="S-ADENOSYL-L-METHIONINE:CARBOXYL METHYLTRANSFERASE FAMILY PROTEIN"/>
    <property type="match status" value="1"/>
</dbReference>
<comment type="caution">
    <text evidence="6">The sequence shown here is derived from an EMBL/GenBank/DDBJ whole genome shotgun (WGS) entry which is preliminary data.</text>
</comment>
<keyword evidence="3" id="KW-0808">Transferase</keyword>
<dbReference type="GO" id="GO:0008168">
    <property type="term" value="F:methyltransferase activity"/>
    <property type="evidence" value="ECO:0007669"/>
    <property type="project" value="UniProtKB-KW"/>
</dbReference>
<organism evidence="6">
    <name type="scientific">Sesamum angustifolium</name>
    <dbReference type="NCBI Taxonomy" id="2727405"/>
    <lineage>
        <taxon>Eukaryota</taxon>
        <taxon>Viridiplantae</taxon>
        <taxon>Streptophyta</taxon>
        <taxon>Embryophyta</taxon>
        <taxon>Tracheophyta</taxon>
        <taxon>Spermatophyta</taxon>
        <taxon>Magnoliopsida</taxon>
        <taxon>eudicotyledons</taxon>
        <taxon>Gunneridae</taxon>
        <taxon>Pentapetalae</taxon>
        <taxon>asterids</taxon>
        <taxon>lamiids</taxon>
        <taxon>Lamiales</taxon>
        <taxon>Pedaliaceae</taxon>
        <taxon>Sesamum</taxon>
    </lineage>
</organism>
<dbReference type="Gene3D" id="3.40.50.150">
    <property type="entry name" value="Vaccinia Virus protein VP39"/>
    <property type="match status" value="1"/>
</dbReference>
<comment type="similarity">
    <text evidence="1">Belongs to the methyltransferase superfamily. Type-7 methyltransferase family.</text>
</comment>
<reference evidence="6" key="2">
    <citation type="journal article" date="2024" name="Plant">
        <title>Genomic evolution and insights into agronomic trait innovations of Sesamum species.</title>
        <authorList>
            <person name="Miao H."/>
            <person name="Wang L."/>
            <person name="Qu L."/>
            <person name="Liu H."/>
            <person name="Sun Y."/>
            <person name="Le M."/>
            <person name="Wang Q."/>
            <person name="Wei S."/>
            <person name="Zheng Y."/>
            <person name="Lin W."/>
            <person name="Duan Y."/>
            <person name="Cao H."/>
            <person name="Xiong S."/>
            <person name="Wang X."/>
            <person name="Wei L."/>
            <person name="Li C."/>
            <person name="Ma Q."/>
            <person name="Ju M."/>
            <person name="Zhao R."/>
            <person name="Li G."/>
            <person name="Mu C."/>
            <person name="Tian Q."/>
            <person name="Mei H."/>
            <person name="Zhang T."/>
            <person name="Gao T."/>
            <person name="Zhang H."/>
        </authorList>
    </citation>
    <scope>NUCLEOTIDE SEQUENCE</scope>
    <source>
        <strain evidence="6">G01</strain>
    </source>
</reference>
<dbReference type="EMBL" id="JACGWK010000001">
    <property type="protein sequence ID" value="KAL0380830.1"/>
    <property type="molecule type" value="Genomic_DNA"/>
</dbReference>
<evidence type="ECO:0000256" key="2">
    <source>
        <dbReference type="ARBA" id="ARBA00022603"/>
    </source>
</evidence>
<dbReference type="InterPro" id="IPR005299">
    <property type="entry name" value="MeTrfase_7"/>
</dbReference>
<reference evidence="6" key="1">
    <citation type="submission" date="2020-06" db="EMBL/GenBank/DDBJ databases">
        <authorList>
            <person name="Li T."/>
            <person name="Hu X."/>
            <person name="Zhang T."/>
            <person name="Song X."/>
            <person name="Zhang H."/>
            <person name="Dai N."/>
            <person name="Sheng W."/>
            <person name="Hou X."/>
            <person name="Wei L."/>
        </authorList>
    </citation>
    <scope>NUCLEOTIDE SEQUENCE</scope>
    <source>
        <strain evidence="6">G01</strain>
        <tissue evidence="6">Leaf</tissue>
    </source>
</reference>
<sequence>MASKKGKLDIMGNGLLARRTLDLYAMNAGDGPRSYVQNSSYQRGVVDIAKPIIEEEIARKLDIKHPSPTSPNGFWVADFGCSTGHNSFPAMQIITQAIYRKHASSGLITSQIPEFFVFFNDVITNDFNTLFTSLPRRRHYTAIRVPVAHGVPKAVAEGDSPAWNSRAILYTRDRKEVCDAYLIQYAKDIEAFLEARAVEMVSGGLMALLVPAVPAFWNPETEYTIPCDLNLLGSCLVDMAKKGRFSEAKIDSFNLPFYFTTPEQLKAILERSHSFNIERLEILNNPGKHTLPSVKARAAFYRAVLEGLLTDHFGSDIIDELFALYMEKLAASPVFLNPDNDKSIVILAVLKRRSN</sequence>
<dbReference type="GO" id="GO:0032259">
    <property type="term" value="P:methylation"/>
    <property type="evidence" value="ECO:0007669"/>
    <property type="project" value="UniProtKB-KW"/>
</dbReference>
<dbReference type="GO" id="GO:0046872">
    <property type="term" value="F:metal ion binding"/>
    <property type="evidence" value="ECO:0007669"/>
    <property type="project" value="UniProtKB-KW"/>
</dbReference>
<dbReference type="InterPro" id="IPR042086">
    <property type="entry name" value="MeTrfase_capping"/>
</dbReference>
<dbReference type="SUPFAM" id="SSF53335">
    <property type="entry name" value="S-adenosyl-L-methionine-dependent methyltransferases"/>
    <property type="match status" value="1"/>
</dbReference>
<proteinExistence type="inferred from homology"/>
<evidence type="ECO:0000256" key="4">
    <source>
        <dbReference type="ARBA" id="ARBA00022723"/>
    </source>
</evidence>
<keyword evidence="2" id="KW-0489">Methyltransferase</keyword>
<evidence type="ECO:0000256" key="3">
    <source>
        <dbReference type="ARBA" id="ARBA00022679"/>
    </source>
</evidence>
<dbReference type="InterPro" id="IPR029063">
    <property type="entry name" value="SAM-dependent_MTases_sf"/>
</dbReference>
<dbReference type="AlphaFoldDB" id="A0AAW2RLG5"/>
<keyword evidence="4" id="KW-0479">Metal-binding</keyword>
<dbReference type="Pfam" id="PF03492">
    <property type="entry name" value="Methyltransf_7"/>
    <property type="match status" value="2"/>
</dbReference>
<dbReference type="Gene3D" id="1.10.1200.270">
    <property type="entry name" value="Methyltransferase, alpha-helical capping domain"/>
    <property type="match status" value="1"/>
</dbReference>
<name>A0AAW2RLG5_9LAMI</name>